<organism evidence="1 2">
    <name type="scientific">Portunus trituberculatus</name>
    <name type="common">Swimming crab</name>
    <name type="synonym">Neptunus trituberculatus</name>
    <dbReference type="NCBI Taxonomy" id="210409"/>
    <lineage>
        <taxon>Eukaryota</taxon>
        <taxon>Metazoa</taxon>
        <taxon>Ecdysozoa</taxon>
        <taxon>Arthropoda</taxon>
        <taxon>Crustacea</taxon>
        <taxon>Multicrustacea</taxon>
        <taxon>Malacostraca</taxon>
        <taxon>Eumalacostraca</taxon>
        <taxon>Eucarida</taxon>
        <taxon>Decapoda</taxon>
        <taxon>Pleocyemata</taxon>
        <taxon>Brachyura</taxon>
        <taxon>Eubrachyura</taxon>
        <taxon>Portunoidea</taxon>
        <taxon>Portunidae</taxon>
        <taxon>Portuninae</taxon>
        <taxon>Portunus</taxon>
    </lineage>
</organism>
<dbReference type="EMBL" id="VSRR010020594">
    <property type="protein sequence ID" value="MPC63274.1"/>
    <property type="molecule type" value="Genomic_DNA"/>
</dbReference>
<dbReference type="Proteomes" id="UP000324222">
    <property type="component" value="Unassembled WGS sequence"/>
</dbReference>
<evidence type="ECO:0000313" key="1">
    <source>
        <dbReference type="EMBL" id="MPC63274.1"/>
    </source>
</evidence>
<comment type="caution">
    <text evidence="1">The sequence shown here is derived from an EMBL/GenBank/DDBJ whole genome shotgun (WGS) entry which is preliminary data.</text>
</comment>
<reference evidence="1 2" key="1">
    <citation type="submission" date="2019-05" db="EMBL/GenBank/DDBJ databases">
        <title>Another draft genome of Portunus trituberculatus and its Hox gene families provides insights of decapod evolution.</title>
        <authorList>
            <person name="Jeong J.-H."/>
            <person name="Song I."/>
            <person name="Kim S."/>
            <person name="Choi T."/>
            <person name="Kim D."/>
            <person name="Ryu S."/>
            <person name="Kim W."/>
        </authorList>
    </citation>
    <scope>NUCLEOTIDE SEQUENCE [LARGE SCALE GENOMIC DNA]</scope>
    <source>
        <tissue evidence="1">Muscle</tissue>
    </source>
</reference>
<sequence>MDTYWALIFGISLIGMHQPQPLSFTSRQS</sequence>
<proteinExistence type="predicted"/>
<evidence type="ECO:0000313" key="2">
    <source>
        <dbReference type="Proteomes" id="UP000324222"/>
    </source>
</evidence>
<name>A0A5B7H363_PORTR</name>
<gene>
    <name evidence="1" type="ORF">E2C01_057370</name>
</gene>
<dbReference type="AlphaFoldDB" id="A0A5B7H363"/>
<keyword evidence="2" id="KW-1185">Reference proteome</keyword>
<protein>
    <submittedName>
        <fullName evidence="1">Uncharacterized protein</fullName>
    </submittedName>
</protein>
<accession>A0A5B7H363</accession>